<reference evidence="3" key="1">
    <citation type="submission" date="2015-10" db="EMBL/GenBank/DDBJ databases">
        <authorList>
            <person name="Luecker S."/>
            <person name="Luecker S."/>
        </authorList>
    </citation>
    <scope>NUCLEOTIDE SEQUENCE [LARGE SCALE GENOMIC DNA]</scope>
</reference>
<gene>
    <name evidence="2" type="ORF">COMA2_170008</name>
</gene>
<proteinExistence type="predicted"/>
<dbReference type="STRING" id="1742973.COMA2_170008"/>
<feature type="compositionally biased region" description="Basic and acidic residues" evidence="1">
    <location>
        <begin position="91"/>
        <end position="106"/>
    </location>
</feature>
<evidence type="ECO:0000313" key="3">
    <source>
        <dbReference type="Proteomes" id="UP000198736"/>
    </source>
</evidence>
<dbReference type="EMBL" id="CZPZ01000009">
    <property type="protein sequence ID" value="CUS34443.1"/>
    <property type="molecule type" value="Genomic_DNA"/>
</dbReference>
<evidence type="ECO:0000256" key="1">
    <source>
        <dbReference type="SAM" id="MobiDB-lite"/>
    </source>
</evidence>
<dbReference type="AlphaFoldDB" id="A0A0S4LEW8"/>
<evidence type="ECO:0000313" key="2">
    <source>
        <dbReference type="EMBL" id="CUS34443.1"/>
    </source>
</evidence>
<dbReference type="Proteomes" id="UP000198736">
    <property type="component" value="Unassembled WGS sequence"/>
</dbReference>
<protein>
    <submittedName>
        <fullName evidence="2">Uncharacterized protein</fullName>
    </submittedName>
</protein>
<sequence length="115" mass="12769">MATVAHPVAIQPATTIPIAKTHRGPFMLSSCVPARSRMHWNGLLGYSPMEGPLYWIVLCRAGFVIQETDWVVPLSLCTSPRRVFLHASRGPGEDREYGEATEEKSHCHQQAGVDR</sequence>
<organism evidence="2 3">
    <name type="scientific">Candidatus Nitrospira nitrificans</name>
    <dbReference type="NCBI Taxonomy" id="1742973"/>
    <lineage>
        <taxon>Bacteria</taxon>
        <taxon>Pseudomonadati</taxon>
        <taxon>Nitrospirota</taxon>
        <taxon>Nitrospiria</taxon>
        <taxon>Nitrospirales</taxon>
        <taxon>Nitrospiraceae</taxon>
        <taxon>Nitrospira</taxon>
    </lineage>
</organism>
<keyword evidence="3" id="KW-1185">Reference proteome</keyword>
<name>A0A0S4LEW8_9BACT</name>
<feature type="region of interest" description="Disordered" evidence="1">
    <location>
        <begin position="87"/>
        <end position="115"/>
    </location>
</feature>
<accession>A0A0S4LEW8</accession>